<reference evidence="2 3" key="2">
    <citation type="submission" date="2018-03" db="EMBL/GenBank/DDBJ databases">
        <title>The ancient ancestry and fast evolution of plastids.</title>
        <authorList>
            <person name="Moore K.R."/>
            <person name="Magnabosco C."/>
            <person name="Momper L."/>
            <person name="Gold D.A."/>
            <person name="Bosak T."/>
            <person name="Fournier G.P."/>
        </authorList>
    </citation>
    <scope>NUCLEOTIDE SEQUENCE [LARGE SCALE GENOMIC DNA]</scope>
    <source>
        <strain evidence="2 3">CCAP 1448/3</strain>
    </source>
</reference>
<keyword evidence="1" id="KW-0812">Transmembrane</keyword>
<proteinExistence type="predicted"/>
<feature type="non-terminal residue" evidence="2">
    <location>
        <position position="1"/>
    </location>
</feature>
<feature type="transmembrane region" description="Helical" evidence="1">
    <location>
        <begin position="207"/>
        <end position="233"/>
    </location>
</feature>
<name>A0A2T1C570_9CYAN</name>
<feature type="transmembrane region" description="Helical" evidence="1">
    <location>
        <begin position="54"/>
        <end position="76"/>
    </location>
</feature>
<feature type="transmembrane region" description="Helical" evidence="1">
    <location>
        <begin position="265"/>
        <end position="288"/>
    </location>
</feature>
<evidence type="ECO:0008006" key="4">
    <source>
        <dbReference type="Google" id="ProtNLM"/>
    </source>
</evidence>
<evidence type="ECO:0000313" key="3">
    <source>
        <dbReference type="Proteomes" id="UP000238762"/>
    </source>
</evidence>
<feature type="transmembrane region" description="Helical" evidence="1">
    <location>
        <begin position="117"/>
        <end position="149"/>
    </location>
</feature>
<organism evidence="2 3">
    <name type="scientific">Merismopedia glauca CCAP 1448/3</name>
    <dbReference type="NCBI Taxonomy" id="1296344"/>
    <lineage>
        <taxon>Bacteria</taxon>
        <taxon>Bacillati</taxon>
        <taxon>Cyanobacteriota</taxon>
        <taxon>Cyanophyceae</taxon>
        <taxon>Synechococcales</taxon>
        <taxon>Merismopediaceae</taxon>
        <taxon>Merismopedia</taxon>
    </lineage>
</organism>
<comment type="caution">
    <text evidence="2">The sequence shown here is derived from an EMBL/GenBank/DDBJ whole genome shotgun (WGS) entry which is preliminary data.</text>
</comment>
<reference evidence="2 3" key="1">
    <citation type="submission" date="2018-02" db="EMBL/GenBank/DDBJ databases">
        <authorList>
            <person name="Cohen D.B."/>
            <person name="Kent A.D."/>
        </authorList>
    </citation>
    <scope>NUCLEOTIDE SEQUENCE [LARGE SCALE GENOMIC DNA]</scope>
    <source>
        <strain evidence="2 3">CCAP 1448/3</strain>
    </source>
</reference>
<accession>A0A2T1C570</accession>
<dbReference type="RefSeq" id="WP_181256659.1">
    <property type="nucleotide sequence ID" value="NZ_CAWNTC010000002.1"/>
</dbReference>
<dbReference type="Proteomes" id="UP000238762">
    <property type="component" value="Unassembled WGS sequence"/>
</dbReference>
<dbReference type="EMBL" id="PVWJ01000032">
    <property type="protein sequence ID" value="PSB03420.1"/>
    <property type="molecule type" value="Genomic_DNA"/>
</dbReference>
<evidence type="ECO:0000313" key="2">
    <source>
        <dbReference type="EMBL" id="PSB03420.1"/>
    </source>
</evidence>
<keyword evidence="3" id="KW-1185">Reference proteome</keyword>
<keyword evidence="1" id="KW-1133">Transmembrane helix</keyword>
<evidence type="ECO:0000256" key="1">
    <source>
        <dbReference type="SAM" id="Phobius"/>
    </source>
</evidence>
<sequence>KAFDIYRSRFAEFLAISLKATTWLGIPFLVLLAGGVIIASMALAASQGSNPESVVFTIAGLGVLLVVIYFALLIFCGAKSFTNEALIARLSFGDLSLKPETVKTGWEQIRRRMWHIWLARFMVGVIIWAASVGISLVSGFLVGLLTLIWREPLLARLLGDILELLGYVIQLWLSARFLIPDLSVAMEQIPGDEAITRAWNLSQGKDFLIMAIVFVAGLMAFPAFIVSVLPFFIFLVTNPALWAIAPDTFSNPEVLSQNLPIWQNAIAPGLFWLTISLLLASCLTLLYIPFWQALRAVIYHDLTANRT</sequence>
<keyword evidence="1" id="KW-0472">Membrane</keyword>
<gene>
    <name evidence="2" type="ORF">C7B64_08380</name>
</gene>
<protein>
    <recommendedName>
        <fullName evidence="4">DUF975 family protein</fullName>
    </recommendedName>
</protein>
<dbReference type="AlphaFoldDB" id="A0A2T1C570"/>
<feature type="transmembrane region" description="Helical" evidence="1">
    <location>
        <begin position="21"/>
        <end position="42"/>
    </location>
</feature>
<feature type="transmembrane region" description="Helical" evidence="1">
    <location>
        <begin position="161"/>
        <end position="179"/>
    </location>
</feature>